<reference evidence="1 2" key="1">
    <citation type="journal article" date="2024" name="Nat. Commun.">
        <title>Phylogenomics reveals the evolutionary origins of lichenization in chlorophyte algae.</title>
        <authorList>
            <person name="Puginier C."/>
            <person name="Libourel C."/>
            <person name="Otte J."/>
            <person name="Skaloud P."/>
            <person name="Haon M."/>
            <person name="Grisel S."/>
            <person name="Petersen M."/>
            <person name="Berrin J.G."/>
            <person name="Delaux P.M."/>
            <person name="Dal Grande F."/>
            <person name="Keller J."/>
        </authorList>
    </citation>
    <scope>NUCLEOTIDE SEQUENCE [LARGE SCALE GENOMIC DNA]</scope>
    <source>
        <strain evidence="1 2">SAG 2145</strain>
    </source>
</reference>
<dbReference type="EMBL" id="JALJOS010000027">
    <property type="protein sequence ID" value="KAK9824935.1"/>
    <property type="molecule type" value="Genomic_DNA"/>
</dbReference>
<evidence type="ECO:0000313" key="1">
    <source>
        <dbReference type="EMBL" id="KAK9824935.1"/>
    </source>
</evidence>
<dbReference type="Proteomes" id="UP001438707">
    <property type="component" value="Unassembled WGS sequence"/>
</dbReference>
<comment type="caution">
    <text evidence="1">The sequence shown here is derived from an EMBL/GenBank/DDBJ whole genome shotgun (WGS) entry which is preliminary data.</text>
</comment>
<accession>A0AAW1QTT0</accession>
<keyword evidence="2" id="KW-1185">Reference proteome</keyword>
<proteinExistence type="predicted"/>
<name>A0AAW1QTT0_9CHLO</name>
<organism evidence="1 2">
    <name type="scientific">Apatococcus lobatus</name>
    <dbReference type="NCBI Taxonomy" id="904363"/>
    <lineage>
        <taxon>Eukaryota</taxon>
        <taxon>Viridiplantae</taxon>
        <taxon>Chlorophyta</taxon>
        <taxon>core chlorophytes</taxon>
        <taxon>Trebouxiophyceae</taxon>
        <taxon>Chlorellales</taxon>
        <taxon>Chlorellaceae</taxon>
        <taxon>Apatococcus</taxon>
    </lineage>
</organism>
<gene>
    <name evidence="1" type="ORF">WJX74_008528</name>
</gene>
<evidence type="ECO:0000313" key="2">
    <source>
        <dbReference type="Proteomes" id="UP001438707"/>
    </source>
</evidence>
<sequence>MRRARQQGNVTVRGRNGPLNVGVGDAGVRGFREALEAPLQDVDRAIVKLDREFPESGQGVRLTLRHGLDALEACGLSIARARLNFSAGLNPATAACIELDGEGRIEGKPVTAEIDLCFSYQLTESFSSAASSTSPQPSSSMRTRVRACMAAVLHCVRPDTRRSPDRYVPAHEPITAPHTVQVPGFVQIKIAPPA</sequence>
<dbReference type="AlphaFoldDB" id="A0AAW1QTT0"/>
<protein>
    <submittedName>
        <fullName evidence="1">Uncharacterized protein</fullName>
    </submittedName>
</protein>